<accession>A0A397S8S1</accession>
<dbReference type="Proteomes" id="UP000265703">
    <property type="component" value="Unassembled WGS sequence"/>
</dbReference>
<gene>
    <name evidence="2" type="ORF">C1645_838784</name>
</gene>
<evidence type="ECO:0000313" key="3">
    <source>
        <dbReference type="Proteomes" id="UP000265703"/>
    </source>
</evidence>
<evidence type="ECO:0000256" key="1">
    <source>
        <dbReference type="SAM" id="MobiDB-lite"/>
    </source>
</evidence>
<proteinExistence type="predicted"/>
<dbReference type="AlphaFoldDB" id="A0A397S8S1"/>
<name>A0A397S8S1_9GLOM</name>
<reference evidence="2 3" key="1">
    <citation type="submission" date="2018-06" db="EMBL/GenBank/DDBJ databases">
        <title>Comparative genomics reveals the genomic features of Rhizophagus irregularis, R. cerebriforme, R. diaphanum and Gigaspora rosea, and their symbiotic lifestyle signature.</title>
        <authorList>
            <person name="Morin E."/>
            <person name="San Clemente H."/>
            <person name="Chen E.C.H."/>
            <person name="De La Providencia I."/>
            <person name="Hainaut M."/>
            <person name="Kuo A."/>
            <person name="Kohler A."/>
            <person name="Murat C."/>
            <person name="Tang N."/>
            <person name="Roy S."/>
            <person name="Loubradou J."/>
            <person name="Henrissat B."/>
            <person name="Grigoriev I.V."/>
            <person name="Corradi N."/>
            <person name="Roux C."/>
            <person name="Martin F.M."/>
        </authorList>
    </citation>
    <scope>NUCLEOTIDE SEQUENCE [LARGE SCALE GENOMIC DNA]</scope>
    <source>
        <strain evidence="2 3">DAOM 227022</strain>
    </source>
</reference>
<dbReference type="EMBL" id="QKYT01000979">
    <property type="protein sequence ID" value="RIA80397.1"/>
    <property type="molecule type" value="Genomic_DNA"/>
</dbReference>
<organism evidence="2 3">
    <name type="scientific">Glomus cerebriforme</name>
    <dbReference type="NCBI Taxonomy" id="658196"/>
    <lineage>
        <taxon>Eukaryota</taxon>
        <taxon>Fungi</taxon>
        <taxon>Fungi incertae sedis</taxon>
        <taxon>Mucoromycota</taxon>
        <taxon>Glomeromycotina</taxon>
        <taxon>Glomeromycetes</taxon>
        <taxon>Glomerales</taxon>
        <taxon>Glomeraceae</taxon>
        <taxon>Glomus</taxon>
    </lineage>
</organism>
<comment type="caution">
    <text evidence="2">The sequence shown here is derived from an EMBL/GenBank/DDBJ whole genome shotgun (WGS) entry which is preliminary data.</text>
</comment>
<evidence type="ECO:0008006" key="4">
    <source>
        <dbReference type="Google" id="ProtNLM"/>
    </source>
</evidence>
<evidence type="ECO:0000313" key="2">
    <source>
        <dbReference type="EMBL" id="RIA80397.1"/>
    </source>
</evidence>
<keyword evidence="3" id="KW-1185">Reference proteome</keyword>
<feature type="region of interest" description="Disordered" evidence="1">
    <location>
        <begin position="41"/>
        <end position="72"/>
    </location>
</feature>
<dbReference type="OrthoDB" id="2446883at2759"/>
<feature type="compositionally biased region" description="Basic and acidic residues" evidence="1">
    <location>
        <begin position="56"/>
        <end position="72"/>
    </location>
</feature>
<sequence length="353" mass="41865">MPNLSWFRERAKSIKRSTIRMLTMSNDKMSKEEIVHEVIERNQTNQLFPESDSDDDTKLELNKPSESIPDTKNEISDENLERFVKRLGLIQFPKYGEYSRNDLKKFYDFAGENFEWPVNMRIPERRMIINYIIRRDEKIGRELATNAIAYRRLYESNKIESSKGSYVLIVNGEIKRYGEKISSEEYRELEEKYPGKYYVPTVEKPIVLRRFSALDDRMKNVWRVNIWIQDEEEETIDYGFRMVIDSGSTVTVIPYSMREQLHDPLVHWMTEPKYACGYADGEPIFQVSKPWNLCIGDGSNWSDWFQTSELYSWDDDYNDGLVGYDVLDNIPHYKRIGQPYVFLRNSEYALLSL</sequence>
<protein>
    <recommendedName>
        <fullName evidence="4">Peptidase A2 domain-containing protein</fullName>
    </recommendedName>
</protein>